<dbReference type="Pfam" id="PF00903">
    <property type="entry name" value="Glyoxalase"/>
    <property type="match status" value="1"/>
</dbReference>
<sequence>MKVENIDHLNISGPENLIEEVREFYEEILGLKVGKRPSFRRAGYWLYASEKAIIHLTVSEVDRSGSNTYLDHFAFRVSGLPSAKKWLDEKGIEYKQSIVPEMDQVQLFLSDPAGNGVELNFVGEPAA</sequence>
<dbReference type="InterPro" id="IPR004360">
    <property type="entry name" value="Glyas_Fos-R_dOase_dom"/>
</dbReference>
<evidence type="ECO:0000313" key="3">
    <source>
        <dbReference type="EMBL" id="QHQ38582.1"/>
    </source>
</evidence>
<reference evidence="2 5" key="2">
    <citation type="submission" date="2020-08" db="EMBL/GenBank/DDBJ databases">
        <title>Genomic Encyclopedia of Type Strains, Phase IV (KMG-IV): sequencing the most valuable type-strain genomes for metagenomic binning, comparative biology and taxonomic classification.</title>
        <authorList>
            <person name="Goeker M."/>
        </authorList>
    </citation>
    <scope>NUCLEOTIDE SEQUENCE [LARGE SCALE GENOMIC DNA]</scope>
    <source>
        <strain evidence="2 5">DSM 11525</strain>
    </source>
</reference>
<protein>
    <submittedName>
        <fullName evidence="2">Catechol-2,3-dioxygenase</fullName>
    </submittedName>
    <submittedName>
        <fullName evidence="3">Diguanylate cyclase</fullName>
    </submittedName>
</protein>
<dbReference type="InterPro" id="IPR037523">
    <property type="entry name" value="VOC_core"/>
</dbReference>
<feature type="domain" description="VOC" evidence="1">
    <location>
        <begin position="5"/>
        <end position="122"/>
    </location>
</feature>
<dbReference type="PROSITE" id="PS51819">
    <property type="entry name" value="VOC"/>
    <property type="match status" value="1"/>
</dbReference>
<dbReference type="RefSeq" id="WP_161857914.1">
    <property type="nucleotide sequence ID" value="NZ_CP047491.1"/>
</dbReference>
<evidence type="ECO:0000313" key="2">
    <source>
        <dbReference type="EMBL" id="MBB5213295.1"/>
    </source>
</evidence>
<proteinExistence type="predicted"/>
<keyword evidence="4" id="KW-1185">Reference proteome</keyword>
<dbReference type="EMBL" id="CP047491">
    <property type="protein sequence ID" value="QHQ38582.1"/>
    <property type="molecule type" value="Genomic_DNA"/>
</dbReference>
<accession>A0A6P1TCZ9</accession>
<evidence type="ECO:0000313" key="5">
    <source>
        <dbReference type="Proteomes" id="UP000563601"/>
    </source>
</evidence>
<dbReference type="SUPFAM" id="SSF54593">
    <property type="entry name" value="Glyoxalase/Bleomycin resistance protein/Dihydroxybiphenyl dioxygenase"/>
    <property type="match status" value="1"/>
</dbReference>
<evidence type="ECO:0000259" key="1">
    <source>
        <dbReference type="PROSITE" id="PS51819"/>
    </source>
</evidence>
<dbReference type="Proteomes" id="UP000464675">
    <property type="component" value="Chromosome"/>
</dbReference>
<dbReference type="OrthoDB" id="9804944at2"/>
<gene>
    <name evidence="3" type="ORF">GTQ55_06010</name>
    <name evidence="2" type="ORF">HNQ53_003547</name>
</gene>
<dbReference type="Gene3D" id="3.10.180.10">
    <property type="entry name" value="2,3-Dihydroxybiphenyl 1,2-Dioxygenase, domain 1"/>
    <property type="match status" value="1"/>
</dbReference>
<dbReference type="PANTHER" id="PTHR46142:SF3">
    <property type="entry name" value="F18B13.24 PROTEIN"/>
    <property type="match status" value="1"/>
</dbReference>
<dbReference type="PANTHER" id="PTHR46142">
    <property type="match status" value="1"/>
</dbReference>
<name>A0A6P1TCZ9_9GAMM</name>
<organism evidence="2 5">
    <name type="scientific">Microbulbifer hydrolyticus</name>
    <dbReference type="NCBI Taxonomy" id="48074"/>
    <lineage>
        <taxon>Bacteria</taxon>
        <taxon>Pseudomonadati</taxon>
        <taxon>Pseudomonadota</taxon>
        <taxon>Gammaproteobacteria</taxon>
        <taxon>Cellvibrionales</taxon>
        <taxon>Microbulbiferaceae</taxon>
        <taxon>Microbulbifer</taxon>
    </lineage>
</organism>
<dbReference type="InterPro" id="IPR029068">
    <property type="entry name" value="Glyas_Bleomycin-R_OHBP_Dase"/>
</dbReference>
<evidence type="ECO:0000313" key="4">
    <source>
        <dbReference type="Proteomes" id="UP000464675"/>
    </source>
</evidence>
<dbReference type="EMBL" id="JACHHR010000009">
    <property type="protein sequence ID" value="MBB5213295.1"/>
    <property type="molecule type" value="Genomic_DNA"/>
</dbReference>
<dbReference type="AlphaFoldDB" id="A0A6P1TCZ9"/>
<reference evidence="3 4" key="1">
    <citation type="submission" date="2020-01" db="EMBL/GenBank/DDBJ databases">
        <title>The possibility of degradation of plastic by Microbulbifer hydrolyticus IRE-31.</title>
        <authorList>
            <person name="Liu L."/>
        </authorList>
    </citation>
    <scope>NUCLEOTIDE SEQUENCE [LARGE SCALE GENOMIC DNA]</scope>
    <source>
        <strain evidence="3 4">IRE-31</strain>
    </source>
</reference>
<dbReference type="Proteomes" id="UP000563601">
    <property type="component" value="Unassembled WGS sequence"/>
</dbReference>